<protein>
    <recommendedName>
        <fullName evidence="3">histidine kinase</fullName>
        <ecNumber evidence="3">2.7.13.3</ecNumber>
    </recommendedName>
</protein>
<dbReference type="InterPro" id="IPR004358">
    <property type="entry name" value="Sig_transdc_His_kin-like_C"/>
</dbReference>
<evidence type="ECO:0000256" key="1">
    <source>
        <dbReference type="ARBA" id="ARBA00000085"/>
    </source>
</evidence>
<dbReference type="STRING" id="1335048.AKL17_1874"/>
<proteinExistence type="predicted"/>
<dbReference type="SUPFAM" id="SSF47384">
    <property type="entry name" value="Homodimeric domain of signal transducing histidine kinase"/>
    <property type="match status" value="1"/>
</dbReference>
<dbReference type="PROSITE" id="PS50109">
    <property type="entry name" value="HIS_KIN"/>
    <property type="match status" value="1"/>
</dbReference>
<evidence type="ECO:0000256" key="5">
    <source>
        <dbReference type="ARBA" id="ARBA00022679"/>
    </source>
</evidence>
<dbReference type="InterPro" id="IPR003594">
    <property type="entry name" value="HATPase_dom"/>
</dbReference>
<dbReference type="CDD" id="cd00082">
    <property type="entry name" value="HisKA"/>
    <property type="match status" value="1"/>
</dbReference>
<dbReference type="InterPro" id="IPR003661">
    <property type="entry name" value="HisK_dim/P_dom"/>
</dbReference>
<keyword evidence="9" id="KW-0472">Membrane</keyword>
<dbReference type="InterPro" id="IPR036097">
    <property type="entry name" value="HisK_dim/P_sf"/>
</dbReference>
<comment type="subcellular location">
    <subcellularLocation>
        <location evidence="2">Membrane</location>
    </subcellularLocation>
</comment>
<evidence type="ECO:0000256" key="8">
    <source>
        <dbReference type="ARBA" id="ARBA00022989"/>
    </source>
</evidence>
<dbReference type="InterPro" id="IPR050428">
    <property type="entry name" value="TCS_sensor_his_kinase"/>
</dbReference>
<dbReference type="InterPro" id="IPR036890">
    <property type="entry name" value="HATPase_C_sf"/>
</dbReference>
<reference evidence="11 12" key="1">
    <citation type="submission" date="2015-09" db="EMBL/GenBank/DDBJ databases">
        <title>Complete genome sequence of Defluviimonas alba cai42t isolated from an oilfield in Xinjiang.</title>
        <authorList>
            <person name="Geng S."/>
            <person name="Pan X."/>
            <person name="Wu X."/>
        </authorList>
    </citation>
    <scope>NUCLEOTIDE SEQUENCE [LARGE SCALE GENOMIC DNA]</scope>
    <source>
        <strain evidence="12">cai42</strain>
    </source>
</reference>
<evidence type="ECO:0000313" key="11">
    <source>
        <dbReference type="EMBL" id="AMY69124.1"/>
    </source>
</evidence>
<dbReference type="PATRIC" id="fig|1335048.3.peg.1954"/>
<keyword evidence="7 11" id="KW-0418">Kinase</keyword>
<keyword evidence="4" id="KW-0597">Phosphoprotein</keyword>
<dbReference type="PRINTS" id="PR00344">
    <property type="entry name" value="BCTRLSENSOR"/>
</dbReference>
<evidence type="ECO:0000256" key="9">
    <source>
        <dbReference type="ARBA" id="ARBA00023136"/>
    </source>
</evidence>
<sequence length="248" mass="25243">MRGLVDTVNGFMLRLDTALRAMRSFTGNASHQLRTPLAVVRTQLALAVRAGDLPAARAAAQAGDAALAEAERILAQLLLLARVDAAGGAPLPDAPLDLVALARDLTAEKVPAAAEAGIDLGFAGAGPVLLRAEPVLMGELLRNLLDNALTYAGRGAEVTVRVLATPEGGAVLAVEDDGPGIAPARRAALRGRFVRGGAEGEHPAGMGLGLAIVEEIATLFGGSLSLEDAAPDAPRRGLVVRVAFPPVG</sequence>
<dbReference type="EMBL" id="CP012661">
    <property type="protein sequence ID" value="AMY69124.1"/>
    <property type="molecule type" value="Genomic_DNA"/>
</dbReference>
<keyword evidence="12" id="KW-1185">Reference proteome</keyword>
<dbReference type="GO" id="GO:0000155">
    <property type="term" value="F:phosphorelay sensor kinase activity"/>
    <property type="evidence" value="ECO:0007669"/>
    <property type="project" value="InterPro"/>
</dbReference>
<dbReference type="PANTHER" id="PTHR45436:SF1">
    <property type="entry name" value="SENSOR PROTEIN QSEC"/>
    <property type="match status" value="1"/>
</dbReference>
<evidence type="ECO:0000256" key="7">
    <source>
        <dbReference type="ARBA" id="ARBA00022777"/>
    </source>
</evidence>
<evidence type="ECO:0000259" key="10">
    <source>
        <dbReference type="PROSITE" id="PS50109"/>
    </source>
</evidence>
<dbReference type="Gene3D" id="1.10.287.130">
    <property type="match status" value="1"/>
</dbReference>
<accession>A0A159Z4D0</accession>
<dbReference type="SUPFAM" id="SSF55874">
    <property type="entry name" value="ATPase domain of HSP90 chaperone/DNA topoisomerase II/histidine kinase"/>
    <property type="match status" value="1"/>
</dbReference>
<dbReference type="GO" id="GO:0005886">
    <property type="term" value="C:plasma membrane"/>
    <property type="evidence" value="ECO:0007669"/>
    <property type="project" value="TreeGrafter"/>
</dbReference>
<dbReference type="InterPro" id="IPR005467">
    <property type="entry name" value="His_kinase_dom"/>
</dbReference>
<dbReference type="Proteomes" id="UP000076128">
    <property type="component" value="Chromosome"/>
</dbReference>
<evidence type="ECO:0000256" key="2">
    <source>
        <dbReference type="ARBA" id="ARBA00004370"/>
    </source>
</evidence>
<dbReference type="Pfam" id="PF02518">
    <property type="entry name" value="HATPase_c"/>
    <property type="match status" value="1"/>
</dbReference>
<dbReference type="PANTHER" id="PTHR45436">
    <property type="entry name" value="SENSOR HISTIDINE KINASE YKOH"/>
    <property type="match status" value="1"/>
</dbReference>
<evidence type="ECO:0000256" key="4">
    <source>
        <dbReference type="ARBA" id="ARBA00022553"/>
    </source>
</evidence>
<comment type="catalytic activity">
    <reaction evidence="1">
        <text>ATP + protein L-histidine = ADP + protein N-phospho-L-histidine.</text>
        <dbReference type="EC" id="2.7.13.3"/>
    </reaction>
</comment>
<dbReference type="EC" id="2.7.13.3" evidence="3"/>
<dbReference type="SMART" id="SM00387">
    <property type="entry name" value="HATPase_c"/>
    <property type="match status" value="1"/>
</dbReference>
<dbReference type="KEGG" id="daa:AKL17_1874"/>
<dbReference type="Pfam" id="PF00512">
    <property type="entry name" value="HisKA"/>
    <property type="match status" value="1"/>
</dbReference>
<dbReference type="SMART" id="SM00388">
    <property type="entry name" value="HisKA"/>
    <property type="match status" value="1"/>
</dbReference>
<name>A0A159Z4D0_9RHOB</name>
<gene>
    <name evidence="11" type="ORF">AKL17_1874</name>
</gene>
<evidence type="ECO:0000256" key="6">
    <source>
        <dbReference type="ARBA" id="ARBA00022692"/>
    </source>
</evidence>
<feature type="domain" description="Histidine kinase" evidence="10">
    <location>
        <begin position="28"/>
        <end position="248"/>
    </location>
</feature>
<organism evidence="11 12">
    <name type="scientific">Frigidibacter mobilis</name>
    <dbReference type="NCBI Taxonomy" id="1335048"/>
    <lineage>
        <taxon>Bacteria</taxon>
        <taxon>Pseudomonadati</taxon>
        <taxon>Pseudomonadota</taxon>
        <taxon>Alphaproteobacteria</taxon>
        <taxon>Rhodobacterales</taxon>
        <taxon>Paracoccaceae</taxon>
        <taxon>Frigidibacter</taxon>
    </lineage>
</organism>
<evidence type="ECO:0000313" key="12">
    <source>
        <dbReference type="Proteomes" id="UP000076128"/>
    </source>
</evidence>
<dbReference type="AlphaFoldDB" id="A0A159Z4D0"/>
<dbReference type="RefSeq" id="WP_257724775.1">
    <property type="nucleotide sequence ID" value="NZ_CP012661.1"/>
</dbReference>
<evidence type="ECO:0000256" key="3">
    <source>
        <dbReference type="ARBA" id="ARBA00012438"/>
    </source>
</evidence>
<dbReference type="Gene3D" id="3.30.565.10">
    <property type="entry name" value="Histidine kinase-like ATPase, C-terminal domain"/>
    <property type="match status" value="1"/>
</dbReference>
<keyword evidence="8" id="KW-1133">Transmembrane helix</keyword>
<keyword evidence="6" id="KW-0812">Transmembrane</keyword>
<keyword evidence="5" id="KW-0808">Transferase</keyword>